<proteinExistence type="predicted"/>
<protein>
    <submittedName>
        <fullName evidence="2">Plasmid stabilization system</fullName>
    </submittedName>
</protein>
<gene>
    <name evidence="2" type="ORF">YBN1229_v1_0688</name>
</gene>
<dbReference type="Proteomes" id="UP000033187">
    <property type="component" value="Chromosome 1"/>
</dbReference>
<dbReference type="KEGG" id="fiy:BN1229_v1_0688"/>
<keyword evidence="3" id="KW-1185">Reference proteome</keyword>
<dbReference type="InterPro" id="IPR007712">
    <property type="entry name" value="RelE/ParE_toxin"/>
</dbReference>
<dbReference type="EMBL" id="LN829119">
    <property type="protein sequence ID" value="CPR16179.1"/>
    <property type="molecule type" value="Genomic_DNA"/>
</dbReference>
<dbReference type="KEGG" id="fil:BN1229_v1_0685"/>
<dbReference type="InterPro" id="IPR035093">
    <property type="entry name" value="RelE/ParE_toxin_dom_sf"/>
</dbReference>
<name>A0A0D6JB36_9HYPH</name>
<accession>A0A0D6JB36</accession>
<dbReference type="Pfam" id="PF05016">
    <property type="entry name" value="ParE_toxin"/>
    <property type="match status" value="1"/>
</dbReference>
<evidence type="ECO:0000313" key="2">
    <source>
        <dbReference type="EMBL" id="CPR16179.1"/>
    </source>
</evidence>
<organism evidence="2 3">
    <name type="scientific">Candidatus Filomicrobium marinum</name>
    <dbReference type="NCBI Taxonomy" id="1608628"/>
    <lineage>
        <taxon>Bacteria</taxon>
        <taxon>Pseudomonadati</taxon>
        <taxon>Pseudomonadota</taxon>
        <taxon>Alphaproteobacteria</taxon>
        <taxon>Hyphomicrobiales</taxon>
        <taxon>Hyphomicrobiaceae</taxon>
        <taxon>Filomicrobium</taxon>
    </lineage>
</organism>
<reference evidence="3" key="1">
    <citation type="submission" date="2015-02" db="EMBL/GenBank/DDBJ databases">
        <authorList>
            <person name="Chooi Y.-H."/>
        </authorList>
    </citation>
    <scope>NUCLEOTIDE SEQUENCE [LARGE SCALE GENOMIC DNA]</scope>
    <source>
        <strain evidence="3">strain Y</strain>
    </source>
</reference>
<dbReference type="RefSeq" id="WP_046476595.1">
    <property type="nucleotide sequence ID" value="NZ_LN829118.1"/>
</dbReference>
<dbReference type="AlphaFoldDB" id="A0A0D6JB36"/>
<dbReference type="Gene3D" id="3.30.2310.20">
    <property type="entry name" value="RelE-like"/>
    <property type="match status" value="1"/>
</dbReference>
<keyword evidence="1" id="KW-1277">Toxin-antitoxin system</keyword>
<sequence>MAAVYRNDGEDRADKVTARILAFIRSLPEFPYIGRVHDERRSGLRICSVPGLDTATVVFRLTDERVSVLRIGYLGRNVMGYIPEI</sequence>
<evidence type="ECO:0000256" key="1">
    <source>
        <dbReference type="ARBA" id="ARBA00022649"/>
    </source>
</evidence>
<evidence type="ECO:0000313" key="3">
    <source>
        <dbReference type="Proteomes" id="UP000033187"/>
    </source>
</evidence>